<dbReference type="GO" id="GO:0005829">
    <property type="term" value="C:cytosol"/>
    <property type="evidence" value="ECO:0007669"/>
    <property type="project" value="TreeGrafter"/>
</dbReference>
<dbReference type="OrthoDB" id="9797795at2"/>
<gene>
    <name evidence="3" type="ORF">FAZ95_27790</name>
</gene>
<keyword evidence="2 3" id="KW-0808">Transferase</keyword>
<dbReference type="PANTHER" id="PTHR30160:SF7">
    <property type="entry name" value="ADP-HEPTOSE--LPS HEPTOSYLTRANSFERASE 2"/>
    <property type="match status" value="1"/>
</dbReference>
<organism evidence="3 4">
    <name type="scientific">Trinickia violacea</name>
    <dbReference type="NCBI Taxonomy" id="2571746"/>
    <lineage>
        <taxon>Bacteria</taxon>
        <taxon>Pseudomonadati</taxon>
        <taxon>Pseudomonadota</taxon>
        <taxon>Betaproteobacteria</taxon>
        <taxon>Burkholderiales</taxon>
        <taxon>Burkholderiaceae</taxon>
        <taxon>Trinickia</taxon>
    </lineage>
</organism>
<dbReference type="GO" id="GO:0008713">
    <property type="term" value="F:ADP-heptose-lipopolysaccharide heptosyltransferase activity"/>
    <property type="evidence" value="ECO:0007669"/>
    <property type="project" value="TreeGrafter"/>
</dbReference>
<dbReference type="PANTHER" id="PTHR30160">
    <property type="entry name" value="TETRAACYLDISACCHARIDE 4'-KINASE-RELATED"/>
    <property type="match status" value="1"/>
</dbReference>
<evidence type="ECO:0000313" key="3">
    <source>
        <dbReference type="EMBL" id="QCP52911.1"/>
    </source>
</evidence>
<dbReference type="KEGG" id="tvl:FAZ95_27790"/>
<reference evidence="3 4" key="1">
    <citation type="submission" date="2019-05" db="EMBL/GenBank/DDBJ databases">
        <title>Burkholderia sp. DHOD12, isolated from subtropical forest soil.</title>
        <authorList>
            <person name="Gao Z.-H."/>
            <person name="Qiu L.-H."/>
        </authorList>
    </citation>
    <scope>NUCLEOTIDE SEQUENCE [LARGE SCALE GENOMIC DNA]</scope>
    <source>
        <strain evidence="3 4">DHOD12</strain>
    </source>
</reference>
<dbReference type="InterPro" id="IPR051199">
    <property type="entry name" value="LPS_LOS_Heptosyltrfase"/>
</dbReference>
<evidence type="ECO:0000313" key="4">
    <source>
        <dbReference type="Proteomes" id="UP000298656"/>
    </source>
</evidence>
<dbReference type="InterPro" id="IPR002201">
    <property type="entry name" value="Glyco_trans_9"/>
</dbReference>
<proteinExistence type="predicted"/>
<sequence>MKRILIIRIDFLGDMTCTTAFMRALKQHWPHAEIHVLANKYNRAVLEGNPDISAIHTYVYSKDSAKNVRPGKLNAIFGRLSLILHLRRLKFDLLVVPNGGMNKNGIQFARQLNAKDCRWHDADSEFDDRKPDHVANRPIRHEVLSGFALMPELKRTDIDALKLYAYPDPALQASRASELGPRIKPRVGLFVSNKAAERRWDLHKWSRLADALSERAEVLIFRDPADAQSSAQPTCRAARSLAPATVSDMIAAMSLLDLIVSADSAPVHLGSALQLPIVALFENRPEKYLRWHPLGTRHILLHAGARVDDIAFETVEKAVGTLLAELAPAHPSAQ</sequence>
<dbReference type="Gene3D" id="3.40.50.2000">
    <property type="entry name" value="Glycogen Phosphorylase B"/>
    <property type="match status" value="2"/>
</dbReference>
<evidence type="ECO:0000256" key="2">
    <source>
        <dbReference type="ARBA" id="ARBA00022679"/>
    </source>
</evidence>
<evidence type="ECO:0000256" key="1">
    <source>
        <dbReference type="ARBA" id="ARBA00022676"/>
    </source>
</evidence>
<keyword evidence="4" id="KW-1185">Reference proteome</keyword>
<accession>A0A4P8IWM3</accession>
<dbReference type="GO" id="GO:0009244">
    <property type="term" value="P:lipopolysaccharide core region biosynthetic process"/>
    <property type="evidence" value="ECO:0007669"/>
    <property type="project" value="TreeGrafter"/>
</dbReference>
<dbReference type="EMBL" id="CP040078">
    <property type="protein sequence ID" value="QCP52911.1"/>
    <property type="molecule type" value="Genomic_DNA"/>
</dbReference>
<name>A0A4P8IWM3_9BURK</name>
<dbReference type="SUPFAM" id="SSF53756">
    <property type="entry name" value="UDP-Glycosyltransferase/glycogen phosphorylase"/>
    <property type="match status" value="1"/>
</dbReference>
<protein>
    <submittedName>
        <fullName evidence="3">Glycosyltransferase family 9 protein</fullName>
    </submittedName>
</protein>
<dbReference type="Pfam" id="PF01075">
    <property type="entry name" value="Glyco_transf_9"/>
    <property type="match status" value="1"/>
</dbReference>
<dbReference type="CDD" id="cd03789">
    <property type="entry name" value="GT9_LPS_heptosyltransferase"/>
    <property type="match status" value="1"/>
</dbReference>
<dbReference type="Proteomes" id="UP000298656">
    <property type="component" value="Chromosome 2"/>
</dbReference>
<keyword evidence="1" id="KW-0328">Glycosyltransferase</keyword>
<dbReference type="AlphaFoldDB" id="A0A4P8IWM3"/>